<keyword evidence="4" id="KW-1185">Reference proteome</keyword>
<name>A0ABS6GNT9_9BACI</name>
<protein>
    <submittedName>
        <fullName evidence="3">YhgE/Pip domain-containing protein</fullName>
    </submittedName>
</protein>
<feature type="signal peptide" evidence="2">
    <location>
        <begin position="1"/>
        <end position="27"/>
    </location>
</feature>
<feature type="compositionally biased region" description="Basic and acidic residues" evidence="1">
    <location>
        <begin position="34"/>
        <end position="49"/>
    </location>
</feature>
<dbReference type="EMBL" id="JAHLZF010000008">
    <property type="protein sequence ID" value="MBU6080779.1"/>
    <property type="molecule type" value="Genomic_DNA"/>
</dbReference>
<evidence type="ECO:0000313" key="3">
    <source>
        <dbReference type="EMBL" id="MBU6080779.1"/>
    </source>
</evidence>
<feature type="chain" id="PRO_5046189617" evidence="2">
    <location>
        <begin position="28"/>
        <end position="644"/>
    </location>
</feature>
<sequence length="644" mass="70484">MKHIKKILFLLTIVVLLVSTLLTTVSANTSDNKTNQDNEREETGKMSGKDEVIYATLSPTGEQQELYVVNRFDVVDEGTIVDYGDYTSVRNLTDMTEVALDGDKVEFTASDEEFYYQGNMENPELPWSIGVTYYLDGEKISPEKLAGKEGQVKIEVDAKANGNHGSAFFNNYMLQLTLPFDSASFSDIQAPDGMVANAGKTQQVTFTLMPEKEKTFTVEANTTQFEFDGIEISGVPSSMSIEDPETDEMTGDIRTLSDAIADLNTGVSDLVVGIKEMNDGATELVSGSAQYRDGIAELDGSSGELVDGSKEIENALQSMNGSLSDVDVDTSQQDQLVEGLKQLSAGLSEMKDGLQKLKDNYSTAFQALDGAMANIPSDLSEEFAALNEWKKQSVTFNEEEIEALREAGIEQETLQKLQKGPSSNEQFSSTIKELEGAFNKVKAAKGTYFGNKEKPGAKAALGAVVGSLEETIAGLNEMTTNVDTMASEISPASDGVDGLQQLKDGIASLTKEYGSFHTGLAEYTNGVSELSNSYSNIHTGINEFDQGVSELEEGVVELKDGTQELHDSTKDMPQEMTEEIDEMISQYDKSDFDPVSFVSEKNEQVDHVQFVIQTKSIEVDEPDEEEPEKEEKSSFWEKFKALFS</sequence>
<organism evidence="3 4">
    <name type="scientific">Allobacillus halotolerans</name>
    <dbReference type="NCBI Taxonomy" id="570278"/>
    <lineage>
        <taxon>Bacteria</taxon>
        <taxon>Bacillati</taxon>
        <taxon>Bacillota</taxon>
        <taxon>Bacilli</taxon>
        <taxon>Bacillales</taxon>
        <taxon>Bacillaceae</taxon>
        <taxon>Allobacillus</taxon>
    </lineage>
</organism>
<dbReference type="InterPro" id="IPR023908">
    <property type="entry name" value="xxxLxxG_rpt"/>
</dbReference>
<evidence type="ECO:0000313" key="4">
    <source>
        <dbReference type="Proteomes" id="UP000812672"/>
    </source>
</evidence>
<comment type="caution">
    <text evidence="3">The sequence shown here is derived from an EMBL/GenBank/DDBJ whole genome shotgun (WGS) entry which is preliminary data.</text>
</comment>
<feature type="region of interest" description="Disordered" evidence="1">
    <location>
        <begin position="28"/>
        <end position="49"/>
    </location>
</feature>
<evidence type="ECO:0000256" key="2">
    <source>
        <dbReference type="SAM" id="SignalP"/>
    </source>
</evidence>
<keyword evidence="2" id="KW-0732">Signal</keyword>
<dbReference type="Proteomes" id="UP000812672">
    <property type="component" value="Unassembled WGS sequence"/>
</dbReference>
<dbReference type="RefSeq" id="WP_216687164.1">
    <property type="nucleotide sequence ID" value="NZ_CAUPKR010000006.1"/>
</dbReference>
<evidence type="ECO:0000256" key="1">
    <source>
        <dbReference type="SAM" id="MobiDB-lite"/>
    </source>
</evidence>
<reference evidence="3 4" key="1">
    <citation type="journal article" date="2011" name="Int. J. Syst. Evol. Microbiol.">
        <title>Allobacillus halotolerans gen. nov., sp. nov. isolated from shrimp paste.</title>
        <authorList>
            <person name="Sheu S.Y."/>
            <person name="Arun A.B."/>
            <person name="Jiang S.R."/>
            <person name="Young C.C."/>
            <person name="Chen W.M."/>
        </authorList>
    </citation>
    <scope>NUCLEOTIDE SEQUENCE [LARGE SCALE GENOMIC DNA]</scope>
    <source>
        <strain evidence="3 4">LMG 24826</strain>
    </source>
</reference>
<gene>
    <name evidence="3" type="ORF">KQ486_07085</name>
</gene>
<dbReference type="NCBIfam" id="TIGR03057">
    <property type="entry name" value="xxxLxxG_by_4"/>
    <property type="match status" value="1"/>
</dbReference>
<accession>A0ABS6GNT9</accession>
<proteinExistence type="predicted"/>